<dbReference type="PATRIC" id="fig|1246995.3.peg.6392"/>
<keyword evidence="2" id="KW-1185">Reference proteome</keyword>
<dbReference type="AlphaFoldDB" id="U5W9J5"/>
<evidence type="ECO:0000313" key="2">
    <source>
        <dbReference type="Proteomes" id="UP000017746"/>
    </source>
</evidence>
<accession>U5W9J5</accession>
<dbReference type="InterPro" id="IPR020835">
    <property type="entry name" value="Catalase_sf"/>
</dbReference>
<evidence type="ECO:0008006" key="3">
    <source>
        <dbReference type="Google" id="ProtNLM"/>
    </source>
</evidence>
<organism evidence="1 2">
    <name type="scientific">Actinoplanes friuliensis DSM 7358</name>
    <dbReference type="NCBI Taxonomy" id="1246995"/>
    <lineage>
        <taxon>Bacteria</taxon>
        <taxon>Bacillati</taxon>
        <taxon>Actinomycetota</taxon>
        <taxon>Actinomycetes</taxon>
        <taxon>Micromonosporales</taxon>
        <taxon>Micromonosporaceae</taxon>
        <taxon>Actinoplanes</taxon>
    </lineage>
</organism>
<dbReference type="GO" id="GO:0020037">
    <property type="term" value="F:heme binding"/>
    <property type="evidence" value="ECO:0007669"/>
    <property type="project" value="InterPro"/>
</dbReference>
<name>U5W9J5_9ACTN</name>
<evidence type="ECO:0000313" key="1">
    <source>
        <dbReference type="EMBL" id="AGZ44576.1"/>
    </source>
</evidence>
<dbReference type="KEGG" id="afs:AFR_31580"/>
<protein>
    <recommendedName>
        <fullName evidence="3">Phosphodiesterase</fullName>
    </recommendedName>
</protein>
<dbReference type="HOGENOM" id="CLU_100171_0_0_11"/>
<dbReference type="STRING" id="1246995.AFR_31580"/>
<dbReference type="EMBL" id="CP006272">
    <property type="protein sequence ID" value="AGZ44576.1"/>
    <property type="molecule type" value="Genomic_DNA"/>
</dbReference>
<dbReference type="SUPFAM" id="SSF56634">
    <property type="entry name" value="Heme-dependent catalase-like"/>
    <property type="match status" value="1"/>
</dbReference>
<sequence length="246" mass="26113">MPALATATVTAALVVRVLRSRHRRFLHPDGRSFTGDLEIWGAGEQTGAELLDRPGRHPVTVRISKGAGTAAGRADVLGVAVRVHGPVAGRRHDLLFSTCGRGRLLRHVPVPRRGFDTTYGSIQPYRTGSGRTFQLVVRPDPEGTALGRTLGSVVSAAARDDARLMLVLAEKDAERTVGKVRFGAALSPTTDAALAFDPIRNVPADLYPTGLIHGTRALAYRLSQRWRGAAPATANPAAVARTALPG</sequence>
<proteinExistence type="predicted"/>
<dbReference type="Proteomes" id="UP000017746">
    <property type="component" value="Chromosome"/>
</dbReference>
<reference evidence="1 2" key="1">
    <citation type="journal article" date="2014" name="J. Biotechnol.">
        <title>Complete genome sequence of the actinobacterium Actinoplanes friuliensis HAG 010964, producer of the lipopeptide antibiotic friulimycin.</title>
        <authorList>
            <person name="Ruckert C."/>
            <person name="Szczepanowski R."/>
            <person name="Albersmeier A."/>
            <person name="Goesmann A."/>
            <person name="Fischer N."/>
            <person name="Steinkamper A."/>
            <person name="Puhler A."/>
            <person name="Biener R."/>
            <person name="Schwartz D."/>
            <person name="Kalinowski J."/>
        </authorList>
    </citation>
    <scope>NUCLEOTIDE SEQUENCE [LARGE SCALE GENOMIC DNA]</scope>
    <source>
        <strain evidence="1 2">DSM 7358</strain>
    </source>
</reference>
<gene>
    <name evidence="1" type="ORF">AFR_31580</name>
</gene>
<dbReference type="eggNOG" id="ENOG5033GV3">
    <property type="taxonomic scope" value="Bacteria"/>
</dbReference>